<dbReference type="AlphaFoldDB" id="A0A6G1PDD4"/>
<dbReference type="Pfam" id="PF01067">
    <property type="entry name" value="Calpain_III"/>
    <property type="match status" value="1"/>
</dbReference>
<sequence>MARSKFLKQREVCEWFLLPPGEFVIIPSTYDPNQKGSFILRVLSEIEAHTGSG</sequence>
<dbReference type="InterPro" id="IPR022682">
    <property type="entry name" value="Calpain_domain_III"/>
</dbReference>
<evidence type="ECO:0000313" key="3">
    <source>
        <dbReference type="Proteomes" id="UP000503349"/>
    </source>
</evidence>
<proteinExistence type="predicted"/>
<dbReference type="Proteomes" id="UP000503349">
    <property type="component" value="Chromosome 3"/>
</dbReference>
<feature type="domain" description="Peptidase C2 calpain large subunit" evidence="1">
    <location>
        <begin position="3"/>
        <end position="42"/>
    </location>
</feature>
<reference evidence="2 3" key="1">
    <citation type="submission" date="2019-02" db="EMBL/GenBank/DDBJ databases">
        <title>Opniocepnalus argus genome.</title>
        <authorList>
            <person name="Zhou C."/>
            <person name="Xiao S."/>
        </authorList>
    </citation>
    <scope>NUCLEOTIDE SEQUENCE [LARGE SCALE GENOMIC DNA]</scope>
    <source>
        <strain evidence="2">OARG1902GOOAL</strain>
        <tissue evidence="2">Muscle</tissue>
    </source>
</reference>
<gene>
    <name evidence="2" type="ORF">EXN66_Car003891</name>
</gene>
<evidence type="ECO:0000313" key="2">
    <source>
        <dbReference type="EMBL" id="KAF3688219.1"/>
    </source>
</evidence>
<dbReference type="EMBL" id="CM015714">
    <property type="protein sequence ID" value="KAF3688219.1"/>
    <property type="molecule type" value="Genomic_DNA"/>
</dbReference>
<name>A0A6G1PDD4_CHAAH</name>
<protein>
    <submittedName>
        <fullName evidence="2">Calpain-3</fullName>
    </submittedName>
</protein>
<keyword evidence="3" id="KW-1185">Reference proteome</keyword>
<organism evidence="2 3">
    <name type="scientific">Channa argus</name>
    <name type="common">Northern snakehead</name>
    <name type="synonym">Ophicephalus argus</name>
    <dbReference type="NCBI Taxonomy" id="215402"/>
    <lineage>
        <taxon>Eukaryota</taxon>
        <taxon>Metazoa</taxon>
        <taxon>Chordata</taxon>
        <taxon>Craniata</taxon>
        <taxon>Vertebrata</taxon>
        <taxon>Euteleostomi</taxon>
        <taxon>Actinopterygii</taxon>
        <taxon>Neopterygii</taxon>
        <taxon>Teleostei</taxon>
        <taxon>Neoteleostei</taxon>
        <taxon>Acanthomorphata</taxon>
        <taxon>Anabantaria</taxon>
        <taxon>Anabantiformes</taxon>
        <taxon>Channoidei</taxon>
        <taxon>Channidae</taxon>
        <taxon>Channa</taxon>
    </lineage>
</organism>
<accession>A0A6G1PDD4</accession>
<evidence type="ECO:0000259" key="1">
    <source>
        <dbReference type="Pfam" id="PF01067"/>
    </source>
</evidence>
<dbReference type="Gene3D" id="2.60.120.380">
    <property type="match status" value="1"/>
</dbReference>
<dbReference type="InterPro" id="IPR036213">
    <property type="entry name" value="Calpain_III_sf"/>
</dbReference>
<reference evidence="3" key="2">
    <citation type="submission" date="2019-02" db="EMBL/GenBank/DDBJ databases">
        <title>Opniocepnalus argus Var Kimnra genome.</title>
        <authorList>
            <person name="Zhou C."/>
            <person name="Xiao S."/>
        </authorList>
    </citation>
    <scope>NUCLEOTIDE SEQUENCE [LARGE SCALE GENOMIC DNA]</scope>
</reference>
<dbReference type="SUPFAM" id="SSF49758">
    <property type="entry name" value="Calpain large subunit, middle domain (domain III)"/>
    <property type="match status" value="1"/>
</dbReference>